<protein>
    <recommendedName>
        <fullName evidence="4">SPW repeat-containing protein</fullName>
    </recommendedName>
</protein>
<evidence type="ECO:0000313" key="3">
    <source>
        <dbReference type="Proteomes" id="UP001265083"/>
    </source>
</evidence>
<feature type="transmembrane region" description="Helical" evidence="1">
    <location>
        <begin position="21"/>
        <end position="41"/>
    </location>
</feature>
<evidence type="ECO:0008006" key="4">
    <source>
        <dbReference type="Google" id="ProtNLM"/>
    </source>
</evidence>
<keyword evidence="1" id="KW-0812">Transmembrane</keyword>
<comment type="caution">
    <text evidence="2">The sequence shown here is derived from an EMBL/GenBank/DDBJ whole genome shotgun (WGS) entry which is preliminary data.</text>
</comment>
<dbReference type="Proteomes" id="UP001265083">
    <property type="component" value="Unassembled WGS sequence"/>
</dbReference>
<dbReference type="RefSeq" id="WP_310952108.1">
    <property type="nucleotide sequence ID" value="NZ_JAVLUS010000023.1"/>
</dbReference>
<feature type="transmembrane region" description="Helical" evidence="1">
    <location>
        <begin position="117"/>
        <end position="138"/>
    </location>
</feature>
<evidence type="ECO:0000256" key="1">
    <source>
        <dbReference type="SAM" id="Phobius"/>
    </source>
</evidence>
<reference evidence="2 3" key="1">
    <citation type="submission" date="2023-08" db="EMBL/GenBank/DDBJ databases">
        <title>Bioegradation of LLDPE and BLDPE plastic by marine bacteria from coast plastic debris.</title>
        <authorList>
            <person name="Rong Z."/>
        </authorList>
    </citation>
    <scope>NUCLEOTIDE SEQUENCE [LARGE SCALE GENOMIC DNA]</scope>
    <source>
        <strain evidence="2 3">Z-2</strain>
    </source>
</reference>
<gene>
    <name evidence="2" type="ORF">RD149_21355</name>
</gene>
<accession>A0ABU2GZY8</accession>
<evidence type="ECO:0000313" key="2">
    <source>
        <dbReference type="EMBL" id="MDS1116294.1"/>
    </source>
</evidence>
<sequence>MTTSESFSVRDADASRRRVGYSVSIAVNAVLLGAVLGWPGWEAVPFLTDDFSRILGWMVAPLIAAIVANAIYLVADPTPVRALGELVVNAFGLAALIRLWQVFPFDFGDTAVPWPTIARVVVVVGIAGTAVAMVVVIVQTVRQRNSP</sequence>
<feature type="transmembrane region" description="Helical" evidence="1">
    <location>
        <begin position="53"/>
        <end position="74"/>
    </location>
</feature>
<keyword evidence="1" id="KW-0472">Membrane</keyword>
<proteinExistence type="predicted"/>
<dbReference type="EMBL" id="JAVLUS010000023">
    <property type="protein sequence ID" value="MDS1116294.1"/>
    <property type="molecule type" value="Genomic_DNA"/>
</dbReference>
<name>A0ABU2GZY8_9ACTN</name>
<keyword evidence="1" id="KW-1133">Transmembrane helix</keyword>
<keyword evidence="3" id="KW-1185">Reference proteome</keyword>
<feature type="transmembrane region" description="Helical" evidence="1">
    <location>
        <begin position="86"/>
        <end position="105"/>
    </location>
</feature>
<organism evidence="2 3">
    <name type="scientific">Gordonia westfalica</name>
    <dbReference type="NCBI Taxonomy" id="158898"/>
    <lineage>
        <taxon>Bacteria</taxon>
        <taxon>Bacillati</taxon>
        <taxon>Actinomycetota</taxon>
        <taxon>Actinomycetes</taxon>
        <taxon>Mycobacteriales</taxon>
        <taxon>Gordoniaceae</taxon>
        <taxon>Gordonia</taxon>
    </lineage>
</organism>